<sequence>MSSLDETFEQMQQFNRSLEEFSDVLSSTLVELTRFHDEAMAAWDNDQSSMRYNASWQELSEALNLWSTQDAPAYREFIAEKLAILEEYMEAGQ</sequence>
<dbReference type="RefSeq" id="WP_110094435.1">
    <property type="nucleotide sequence ID" value="NZ_NKUE01000013.1"/>
</dbReference>
<dbReference type="EMBL" id="POTC01000006">
    <property type="protein sequence ID" value="POF63581.1"/>
    <property type="molecule type" value="Genomic_DNA"/>
</dbReference>
<keyword evidence="2" id="KW-1185">Reference proteome</keyword>
<dbReference type="AlphaFoldDB" id="A0A2S3W3Z1"/>
<evidence type="ECO:0000313" key="2">
    <source>
        <dbReference type="Proteomes" id="UP000237344"/>
    </source>
</evidence>
<name>A0A2S3W3Z1_9PROT</name>
<evidence type="ECO:0008006" key="3">
    <source>
        <dbReference type="Google" id="ProtNLM"/>
    </source>
</evidence>
<dbReference type="OrthoDB" id="7281670at2"/>
<accession>A0A2S3W3Z1</accession>
<proteinExistence type="predicted"/>
<dbReference type="Proteomes" id="UP000237344">
    <property type="component" value="Unassembled WGS sequence"/>
</dbReference>
<reference evidence="1 2" key="1">
    <citation type="submission" date="2018-01" db="EMBL/GenBank/DDBJ databases">
        <title>Draft Genome Sequence of Komagataeibacter maltaceti LMG 1529, a Vinegar Producing Acetic Acid Bacterium Isolated from Malt Vinegar Brewery Acetifiers.</title>
        <authorList>
            <person name="Zhang Q."/>
            <person name="Hollensteiner J."/>
            <person name="Poehlein A."/>
            <person name="Daniel R."/>
        </authorList>
    </citation>
    <scope>NUCLEOTIDE SEQUENCE [LARGE SCALE GENOMIC DNA]</scope>
    <source>
        <strain evidence="1 2">LMG 1529</strain>
    </source>
</reference>
<comment type="caution">
    <text evidence="1">The sequence shown here is derived from an EMBL/GenBank/DDBJ whole genome shotgun (WGS) entry which is preliminary data.</text>
</comment>
<protein>
    <recommendedName>
        <fullName evidence="3">DUF4298 domain-containing protein</fullName>
    </recommendedName>
</protein>
<evidence type="ECO:0000313" key="1">
    <source>
        <dbReference type="EMBL" id="POF63581.1"/>
    </source>
</evidence>
<gene>
    <name evidence="1" type="ORF">KMAL_07610</name>
</gene>
<organism evidence="1 2">
    <name type="scientific">Novacetimonas maltaceti</name>
    <dbReference type="NCBI Taxonomy" id="1203393"/>
    <lineage>
        <taxon>Bacteria</taxon>
        <taxon>Pseudomonadati</taxon>
        <taxon>Pseudomonadota</taxon>
        <taxon>Alphaproteobacteria</taxon>
        <taxon>Acetobacterales</taxon>
        <taxon>Acetobacteraceae</taxon>
        <taxon>Novacetimonas</taxon>
    </lineage>
</organism>